<dbReference type="EMBL" id="OU892290">
    <property type="protein sequence ID" value="CAG9763658.1"/>
    <property type="molecule type" value="Genomic_DNA"/>
</dbReference>
<feature type="compositionally biased region" description="Polar residues" evidence="1">
    <location>
        <begin position="44"/>
        <end position="55"/>
    </location>
</feature>
<evidence type="ECO:0000313" key="3">
    <source>
        <dbReference type="Proteomes" id="UP001152799"/>
    </source>
</evidence>
<proteinExistence type="predicted"/>
<feature type="region of interest" description="Disordered" evidence="1">
    <location>
        <begin position="107"/>
        <end position="127"/>
    </location>
</feature>
<feature type="region of interest" description="Disordered" evidence="1">
    <location>
        <begin position="31"/>
        <end position="74"/>
    </location>
</feature>
<feature type="region of interest" description="Disordered" evidence="1">
    <location>
        <begin position="251"/>
        <end position="271"/>
    </location>
</feature>
<name>A0A9N9MKJ0_9CUCU</name>
<gene>
    <name evidence="2" type="ORF">CEUTPL_LOCUS4316</name>
</gene>
<evidence type="ECO:0000256" key="1">
    <source>
        <dbReference type="SAM" id="MobiDB-lite"/>
    </source>
</evidence>
<keyword evidence="3" id="KW-1185">Reference proteome</keyword>
<feature type="compositionally biased region" description="Basic and acidic residues" evidence="1">
    <location>
        <begin position="261"/>
        <end position="271"/>
    </location>
</feature>
<dbReference type="Proteomes" id="UP001152799">
    <property type="component" value="Chromosome 14"/>
</dbReference>
<reference evidence="2" key="1">
    <citation type="submission" date="2022-01" db="EMBL/GenBank/DDBJ databases">
        <authorList>
            <person name="King R."/>
        </authorList>
    </citation>
    <scope>NUCLEOTIDE SEQUENCE</scope>
</reference>
<organism evidence="2 3">
    <name type="scientific">Ceutorhynchus assimilis</name>
    <name type="common">cabbage seed weevil</name>
    <dbReference type="NCBI Taxonomy" id="467358"/>
    <lineage>
        <taxon>Eukaryota</taxon>
        <taxon>Metazoa</taxon>
        <taxon>Ecdysozoa</taxon>
        <taxon>Arthropoda</taxon>
        <taxon>Hexapoda</taxon>
        <taxon>Insecta</taxon>
        <taxon>Pterygota</taxon>
        <taxon>Neoptera</taxon>
        <taxon>Endopterygota</taxon>
        <taxon>Coleoptera</taxon>
        <taxon>Polyphaga</taxon>
        <taxon>Cucujiformia</taxon>
        <taxon>Curculionidae</taxon>
        <taxon>Ceutorhynchinae</taxon>
        <taxon>Ceutorhynchus</taxon>
    </lineage>
</organism>
<feature type="compositionally biased region" description="Basic and acidic residues" evidence="1">
    <location>
        <begin position="111"/>
        <end position="127"/>
    </location>
</feature>
<feature type="compositionally biased region" description="Polar residues" evidence="1">
    <location>
        <begin position="251"/>
        <end position="260"/>
    </location>
</feature>
<dbReference type="AlphaFoldDB" id="A0A9N9MKJ0"/>
<evidence type="ECO:0000313" key="2">
    <source>
        <dbReference type="EMBL" id="CAG9763658.1"/>
    </source>
</evidence>
<accession>A0A9N9MKJ0</accession>
<sequence length="271" mass="31010">MPEVVKGITERIEAEKHCKLAETMHDIHGSLEKSMEQIEEASATPKNAGSKGISSSEDEASYRTPSGKTDGKERDLLKRLSAQEEKQQRVENLRLRMADEERQQALATQNENREQMRQEQIARDKQGPEWWDTQETNKGAMHALTDESIKRVRICAESIVKATSRYSGGKVSFKMEDKDAVHKGTNTILNEFLNLATRLERAQGEVVRQQERNRWLIEQTQSRENEWQARLHATKEINTLRNAIGDQNGTCTANKLQHTQNKPDKTKRTTT</sequence>
<protein>
    <submittedName>
        <fullName evidence="2">Uncharacterized protein</fullName>
    </submittedName>
</protein>